<sequence>MALPTALICFLALHFLSGLEATPAGPENARRWNRLITFFLHSGKYLILPCSTATRSGLLVDIGVIYTPCWIQPSLAQELVGGRMSCSIVYPIFGGFGWWLLFRWMDGPELMVYQARSSCLCWTPPSLRMMWQAFPRRLKDQKVYTVYVG</sequence>
<name>A0ABQ9S5D8_9PEZI</name>
<reference evidence="2 3" key="1">
    <citation type="submission" date="2016-10" db="EMBL/GenBank/DDBJ databases">
        <title>The genome sequence of Colletotrichum fioriniae PJ7.</title>
        <authorList>
            <person name="Baroncelli R."/>
        </authorList>
    </citation>
    <scope>NUCLEOTIDE SEQUENCE [LARGE SCALE GENOMIC DNA]</scope>
    <source>
        <strain evidence="2 3">IMI 384185</strain>
    </source>
</reference>
<proteinExistence type="predicted"/>
<keyword evidence="3" id="KW-1185">Reference proteome</keyword>
<evidence type="ECO:0000313" key="3">
    <source>
        <dbReference type="Proteomes" id="UP001241169"/>
    </source>
</evidence>
<organism evidence="2 3">
    <name type="scientific">Colletotrichum paranaense</name>
    <dbReference type="NCBI Taxonomy" id="1914294"/>
    <lineage>
        <taxon>Eukaryota</taxon>
        <taxon>Fungi</taxon>
        <taxon>Dikarya</taxon>
        <taxon>Ascomycota</taxon>
        <taxon>Pezizomycotina</taxon>
        <taxon>Sordariomycetes</taxon>
        <taxon>Hypocreomycetidae</taxon>
        <taxon>Glomerellales</taxon>
        <taxon>Glomerellaceae</taxon>
        <taxon>Colletotrichum</taxon>
        <taxon>Colletotrichum acutatum species complex</taxon>
    </lineage>
</organism>
<dbReference type="EMBL" id="MOPA01000012">
    <property type="protein sequence ID" value="KAK1526704.1"/>
    <property type="molecule type" value="Genomic_DNA"/>
</dbReference>
<dbReference type="RefSeq" id="XP_060343879.1">
    <property type="nucleotide sequence ID" value="XM_060497486.1"/>
</dbReference>
<evidence type="ECO:0000256" key="1">
    <source>
        <dbReference type="SAM" id="SignalP"/>
    </source>
</evidence>
<feature type="chain" id="PRO_5047247447" description="Integral membrane protein" evidence="1">
    <location>
        <begin position="22"/>
        <end position="149"/>
    </location>
</feature>
<protein>
    <recommendedName>
        <fullName evidence="4">Integral membrane protein</fullName>
    </recommendedName>
</protein>
<feature type="signal peptide" evidence="1">
    <location>
        <begin position="1"/>
        <end position="21"/>
    </location>
</feature>
<comment type="caution">
    <text evidence="2">The sequence shown here is derived from an EMBL/GenBank/DDBJ whole genome shotgun (WGS) entry which is preliminary data.</text>
</comment>
<gene>
    <name evidence="2" type="ORF">CPAR01_13232</name>
</gene>
<dbReference type="GeneID" id="85381385"/>
<evidence type="ECO:0008006" key="4">
    <source>
        <dbReference type="Google" id="ProtNLM"/>
    </source>
</evidence>
<keyword evidence="1" id="KW-0732">Signal</keyword>
<dbReference type="Proteomes" id="UP001241169">
    <property type="component" value="Unassembled WGS sequence"/>
</dbReference>
<accession>A0ABQ9S5D8</accession>
<evidence type="ECO:0000313" key="2">
    <source>
        <dbReference type="EMBL" id="KAK1526704.1"/>
    </source>
</evidence>